<feature type="region of interest" description="Disordered" evidence="16">
    <location>
        <begin position="41"/>
        <end position="81"/>
    </location>
</feature>
<comment type="similarity">
    <text evidence="2">Belongs to the carotenoid oxygenase family.</text>
</comment>
<comment type="catalytic activity">
    <reaction evidence="11">
        <text>9-cis-violaxanthin + O2 = (3S,5R,6S)-5,6-epoxy-3-hydroxy-5,6-dihydro-12'-apo-beta-caroten-12'-al + 2-cis,4-trans-xanthoxin</text>
        <dbReference type="Rhea" id="RHEA:16541"/>
        <dbReference type="ChEBI" id="CHEBI:15379"/>
        <dbReference type="ChEBI" id="CHEBI:32304"/>
        <dbReference type="ChEBI" id="CHEBI:34597"/>
        <dbReference type="ChEBI" id="CHEBI:35305"/>
        <dbReference type="EC" id="1.13.11.51"/>
    </reaction>
</comment>
<evidence type="ECO:0000256" key="11">
    <source>
        <dbReference type="ARBA" id="ARBA00035929"/>
    </source>
</evidence>
<reference evidence="17" key="1">
    <citation type="submission" date="2023-07" db="EMBL/GenBank/DDBJ databases">
        <title>draft genome sequence of fig (Ficus carica).</title>
        <authorList>
            <person name="Takahashi T."/>
            <person name="Nishimura K."/>
        </authorList>
    </citation>
    <scope>NUCLEOTIDE SEQUENCE</scope>
</reference>
<evidence type="ECO:0000256" key="15">
    <source>
        <dbReference type="PIRSR" id="PIRSR604294-1"/>
    </source>
</evidence>
<feature type="binding site" evidence="15">
    <location>
        <position position="408"/>
    </location>
    <ligand>
        <name>Fe cation</name>
        <dbReference type="ChEBI" id="CHEBI:24875"/>
        <note>catalytic</note>
    </ligand>
</feature>
<keyword evidence="8" id="KW-0223">Dioxygenase</keyword>
<evidence type="ECO:0000313" key="18">
    <source>
        <dbReference type="Proteomes" id="UP001187192"/>
    </source>
</evidence>
<evidence type="ECO:0000256" key="10">
    <source>
        <dbReference type="ARBA" id="ARBA00023004"/>
    </source>
</evidence>
<keyword evidence="10 15" id="KW-0408">Iron</keyword>
<dbReference type="PANTHER" id="PTHR10543:SF26">
    <property type="entry name" value="9-CIS-EPOXYCAROTENOID DIOXYGENASE NCED3, CHLOROPLASTIC"/>
    <property type="match status" value="1"/>
</dbReference>
<dbReference type="GO" id="GO:0045549">
    <property type="term" value="F:9-cis-epoxycarotenoid dioxygenase activity"/>
    <property type="evidence" value="ECO:0007669"/>
    <property type="project" value="UniProtKB-EC"/>
</dbReference>
<dbReference type="Pfam" id="PF03055">
    <property type="entry name" value="RPE65"/>
    <property type="match status" value="1"/>
</dbReference>
<evidence type="ECO:0000256" key="1">
    <source>
        <dbReference type="ARBA" id="ARBA00004229"/>
    </source>
</evidence>
<evidence type="ECO:0000256" key="7">
    <source>
        <dbReference type="ARBA" id="ARBA00022946"/>
    </source>
</evidence>
<evidence type="ECO:0000256" key="8">
    <source>
        <dbReference type="ARBA" id="ARBA00022964"/>
    </source>
</evidence>
<evidence type="ECO:0000256" key="2">
    <source>
        <dbReference type="ARBA" id="ARBA00006787"/>
    </source>
</evidence>
<dbReference type="Proteomes" id="UP001187192">
    <property type="component" value="Unassembled WGS sequence"/>
</dbReference>
<accession>A0AA88DM39</accession>
<dbReference type="GO" id="GO:0009570">
    <property type="term" value="C:chloroplast stroma"/>
    <property type="evidence" value="ECO:0007669"/>
    <property type="project" value="TreeGrafter"/>
</dbReference>
<keyword evidence="7" id="KW-0809">Transit peptide</keyword>
<organism evidence="17 18">
    <name type="scientific">Ficus carica</name>
    <name type="common">Common fig</name>
    <dbReference type="NCBI Taxonomy" id="3494"/>
    <lineage>
        <taxon>Eukaryota</taxon>
        <taxon>Viridiplantae</taxon>
        <taxon>Streptophyta</taxon>
        <taxon>Embryophyta</taxon>
        <taxon>Tracheophyta</taxon>
        <taxon>Spermatophyta</taxon>
        <taxon>Magnoliopsida</taxon>
        <taxon>eudicotyledons</taxon>
        <taxon>Gunneridae</taxon>
        <taxon>Pentapetalae</taxon>
        <taxon>rosids</taxon>
        <taxon>fabids</taxon>
        <taxon>Rosales</taxon>
        <taxon>Moraceae</taxon>
        <taxon>Ficeae</taxon>
        <taxon>Ficus</taxon>
    </lineage>
</organism>
<dbReference type="EC" id="1.13.11.51" evidence="13"/>
<proteinExistence type="inferred from homology"/>
<gene>
    <name evidence="17" type="ORF">TIFTF001_026953</name>
</gene>
<evidence type="ECO:0000256" key="13">
    <source>
        <dbReference type="ARBA" id="ARBA00039007"/>
    </source>
</evidence>
<dbReference type="PANTHER" id="PTHR10543">
    <property type="entry name" value="BETA-CAROTENE DIOXYGENASE"/>
    <property type="match status" value="1"/>
</dbReference>
<evidence type="ECO:0000256" key="3">
    <source>
        <dbReference type="ARBA" id="ARBA00022528"/>
    </source>
</evidence>
<keyword evidence="9" id="KW-0560">Oxidoreductase</keyword>
<evidence type="ECO:0000313" key="17">
    <source>
        <dbReference type="EMBL" id="GMN57851.1"/>
    </source>
</evidence>
<feature type="compositionally biased region" description="Low complexity" evidence="16">
    <location>
        <begin position="46"/>
        <end position="76"/>
    </location>
</feature>
<comment type="caution">
    <text evidence="17">The sequence shown here is derived from an EMBL/GenBank/DDBJ whole genome shotgun (WGS) entry which is preliminary data.</text>
</comment>
<keyword evidence="18" id="KW-1185">Reference proteome</keyword>
<dbReference type="EMBL" id="BTGU01000073">
    <property type="protein sequence ID" value="GMN57851.1"/>
    <property type="molecule type" value="Genomic_DNA"/>
</dbReference>
<dbReference type="GO" id="GO:0016121">
    <property type="term" value="P:carotene catabolic process"/>
    <property type="evidence" value="ECO:0007669"/>
    <property type="project" value="TreeGrafter"/>
</dbReference>
<dbReference type="GO" id="GO:0009688">
    <property type="term" value="P:abscisic acid biosynthetic process"/>
    <property type="evidence" value="ECO:0007669"/>
    <property type="project" value="UniProtKB-KW"/>
</dbReference>
<keyword evidence="3" id="KW-0150">Chloroplast</keyword>
<keyword evidence="6" id="KW-0937">Abscisic acid biosynthesis</keyword>
<keyword evidence="4" id="KW-0934">Plastid</keyword>
<evidence type="ECO:0000256" key="12">
    <source>
        <dbReference type="ARBA" id="ARBA00036784"/>
    </source>
</evidence>
<dbReference type="AlphaFoldDB" id="A0AA88DM39"/>
<feature type="binding site" evidence="15">
    <location>
        <position position="586"/>
    </location>
    <ligand>
        <name>Fe cation</name>
        <dbReference type="ChEBI" id="CHEBI:24875"/>
        <note>catalytic</note>
    </ligand>
</feature>
<sequence length="599" mass="66727">MASSSTCFDTLLKSRILPSKNRTKNNYRTCSLQTPSLVRIPKHAKTTTTPTYQPTTTISPIPKTKTPKSTPSNKNSAPKQQQWNLLQRAASAALDAAETALVAHERRHPLPKTADPRVQIAGNFAPVPEQPVRHCLPLTGKIPDCIDGVYVRNGANPHYEPVAGHHFFDGDGMVHAVKFHNGSASYACRFTDTHRLVQERALGRPVFPKAIGELHGHSGIARLLLFYARGLFGLVDASHGMGVANAGLVYFNRRLLAMSEDDVPYHVRVTPSGDLKTVGRYDFNGQLQSAMIAHPKLDPISGELFALSYDVIKKPYLKYFKLSPDGKKSEDVEIPIEQPTMMHDFAITENFIVVPDQQVVFKLPEMIRGGSPVVYDKNKVSRFGVLNKNAKNGDEIKWIEAPDCFCFHLWNAWEEPETDEVVVIGSCMTPADSIFNECDESLKSVLSEIRLNLKTGKSTRRPIIAESEQVNLEAGMVNRNLLGRKTQFAYLALAEPWPKVSGFAKVDLSTGEVKKYMYGDQRFGGEPLFLPKTSQLGSCSEEDDGYILAFVHDEKEWKSRLQIVNAVNMKLEAEIELPSRVPYGFHGTFLSSKDMEKQV</sequence>
<name>A0AA88DM39_FICCA</name>
<evidence type="ECO:0000256" key="5">
    <source>
        <dbReference type="ARBA" id="ARBA00022723"/>
    </source>
</evidence>
<feature type="binding site" evidence="15">
    <location>
        <position position="294"/>
    </location>
    <ligand>
        <name>Fe cation</name>
        <dbReference type="ChEBI" id="CHEBI:24875"/>
        <note>catalytic</note>
    </ligand>
</feature>
<comment type="subcellular location">
    <subcellularLocation>
        <location evidence="1">Plastid</location>
        <location evidence="1">Chloroplast</location>
    </subcellularLocation>
</comment>
<evidence type="ECO:0000256" key="14">
    <source>
        <dbReference type="ARBA" id="ARBA00048369"/>
    </source>
</evidence>
<dbReference type="InterPro" id="IPR004294">
    <property type="entry name" value="Carotenoid_Oase"/>
</dbReference>
<evidence type="ECO:0000256" key="6">
    <source>
        <dbReference type="ARBA" id="ARBA00022865"/>
    </source>
</evidence>
<evidence type="ECO:0000256" key="4">
    <source>
        <dbReference type="ARBA" id="ARBA00022640"/>
    </source>
</evidence>
<dbReference type="GO" id="GO:0046872">
    <property type="term" value="F:metal ion binding"/>
    <property type="evidence" value="ECO:0007669"/>
    <property type="project" value="UniProtKB-KW"/>
</dbReference>
<evidence type="ECO:0000256" key="9">
    <source>
        <dbReference type="ARBA" id="ARBA00023002"/>
    </source>
</evidence>
<evidence type="ECO:0000256" key="16">
    <source>
        <dbReference type="SAM" id="MobiDB-lite"/>
    </source>
</evidence>
<comment type="catalytic activity">
    <reaction evidence="14">
        <text>a 9-cis-epoxycarotenoid + O2 = a 12'-apo-carotenal + 2-cis,4-trans-xanthoxin</text>
        <dbReference type="Rhea" id="RHEA:23328"/>
        <dbReference type="ChEBI" id="CHEBI:15379"/>
        <dbReference type="ChEBI" id="CHEBI:32304"/>
        <dbReference type="ChEBI" id="CHEBI:51972"/>
        <dbReference type="ChEBI" id="CHEBI:51973"/>
        <dbReference type="EC" id="1.13.11.51"/>
    </reaction>
</comment>
<protein>
    <recommendedName>
        <fullName evidence="13">9-cis-epoxycarotenoid dioxygenase</fullName>
        <ecNumber evidence="13">1.13.11.51</ecNumber>
    </recommendedName>
</protein>
<dbReference type="Gramene" id="FCD_00034638-RA">
    <property type="protein sequence ID" value="FCD_00034638-RA:cds"/>
    <property type="gene ID" value="FCD_00034638"/>
</dbReference>
<comment type="catalytic activity">
    <reaction evidence="12">
        <text>9'-cis-neoxanthin + O2 = (3S,5R,6R)-3,5-dihydroxy-6,7-didehydro-5,6-dihydro-12'-apo-beta-caroten-12'-al + 2-cis,4-trans-xanthoxin</text>
        <dbReference type="Rhea" id="RHEA:19677"/>
        <dbReference type="ChEBI" id="CHEBI:15379"/>
        <dbReference type="ChEBI" id="CHEBI:32304"/>
        <dbReference type="ChEBI" id="CHEBI:34596"/>
        <dbReference type="ChEBI" id="CHEBI:35306"/>
        <dbReference type="EC" id="1.13.11.51"/>
    </reaction>
</comment>
<comment type="cofactor">
    <cofactor evidence="15">
        <name>Fe(2+)</name>
        <dbReference type="ChEBI" id="CHEBI:29033"/>
    </cofactor>
    <text evidence="15">Binds 1 Fe(2+) ion per subunit.</text>
</comment>
<feature type="binding site" evidence="15">
    <location>
        <position position="343"/>
    </location>
    <ligand>
        <name>Fe cation</name>
        <dbReference type="ChEBI" id="CHEBI:24875"/>
        <note>catalytic</note>
    </ligand>
</feature>
<keyword evidence="5 15" id="KW-0479">Metal-binding</keyword>